<comment type="caution">
    <text evidence="1">The sequence shown here is derived from an EMBL/GenBank/DDBJ whole genome shotgun (WGS) entry which is preliminary data.</text>
</comment>
<organism evidence="1 2">
    <name type="scientific">Neophaeococcomyces mojaviensis</name>
    <dbReference type="NCBI Taxonomy" id="3383035"/>
    <lineage>
        <taxon>Eukaryota</taxon>
        <taxon>Fungi</taxon>
        <taxon>Dikarya</taxon>
        <taxon>Ascomycota</taxon>
        <taxon>Pezizomycotina</taxon>
        <taxon>Eurotiomycetes</taxon>
        <taxon>Chaetothyriomycetidae</taxon>
        <taxon>Chaetothyriales</taxon>
        <taxon>Chaetothyriales incertae sedis</taxon>
        <taxon>Neophaeococcomyces</taxon>
    </lineage>
</organism>
<evidence type="ECO:0000313" key="1">
    <source>
        <dbReference type="EMBL" id="KAJ9659822.1"/>
    </source>
</evidence>
<evidence type="ECO:0000313" key="2">
    <source>
        <dbReference type="Proteomes" id="UP001172386"/>
    </source>
</evidence>
<gene>
    <name evidence="1" type="ORF">H2198_002891</name>
</gene>
<sequence>MAGRVRQVIFRIFYSTSFTIVFLLTVAFCCTGPIDAIYQSYRRGRVIDIFILSGVYALTALASIFLYASRLYTNRSVLKDIPKTYLPIEKAELPRKRVWRLIEDCKSRSVVIAYQARPRARRIENELPHARQRINTLLKPEHSKNYHVFEPQWGVINHPGWSSPAATELPNLQYGTVVAELTDLIEARAVSLAPVCQDNVPDDDDDGAPMVNEYAVEALQRPEEAGMRQYIAQLISLGVIEDNALSVGFLTLYERARFAPDPLSEDEFKTLMRMFAEVLRTMKTLDMDRLDVPEDFFNLHDLNGNDSPGIKGKQPVPSSMSSLAASDAGSVRHYASPNPPRMSDDSVRSFTSHDGEHEHEADASSLWTAPTSRPPFLHALKSANGSRSVSRNLSSRNTNYARSGSSRLRTRLGDLRNRTSYESNDRDDHSSLGSLRSSNSGSVIRLRRDYDGSRDDLPFEIIVPDVYNSARQGSSRGVSGPPT</sequence>
<accession>A0ACC3ADB1</accession>
<dbReference type="EMBL" id="JAPDRQ010000036">
    <property type="protein sequence ID" value="KAJ9659822.1"/>
    <property type="molecule type" value="Genomic_DNA"/>
</dbReference>
<keyword evidence="2" id="KW-1185">Reference proteome</keyword>
<dbReference type="Proteomes" id="UP001172386">
    <property type="component" value="Unassembled WGS sequence"/>
</dbReference>
<name>A0ACC3ADB1_9EURO</name>
<protein>
    <submittedName>
        <fullName evidence="1">Uncharacterized protein</fullName>
    </submittedName>
</protein>
<proteinExistence type="predicted"/>
<reference evidence="1" key="1">
    <citation type="submission" date="2022-10" db="EMBL/GenBank/DDBJ databases">
        <title>Culturing micro-colonial fungi from biological soil crusts in the Mojave desert and describing Neophaeococcomyces mojavensis, and introducing the new genera and species Taxawa tesnikishii.</title>
        <authorList>
            <person name="Kurbessoian T."/>
            <person name="Stajich J.E."/>
        </authorList>
    </citation>
    <scope>NUCLEOTIDE SEQUENCE</scope>
    <source>
        <strain evidence="1">JES_112</strain>
    </source>
</reference>